<proteinExistence type="predicted"/>
<name>A0A6J6H4F6_9ZZZZ</name>
<dbReference type="AntiFam" id="ANF00134">
    <property type="entry name" value="Shadow ORF (opposite odhA)"/>
</dbReference>
<dbReference type="AlphaFoldDB" id="A0A6J6H4F6"/>
<dbReference type="EMBL" id="CAEZUK010000215">
    <property type="protein sequence ID" value="CAB4607976.1"/>
    <property type="molecule type" value="Genomic_DNA"/>
</dbReference>
<reference evidence="1" key="1">
    <citation type="submission" date="2020-05" db="EMBL/GenBank/DDBJ databases">
        <authorList>
            <person name="Chiriac C."/>
            <person name="Salcher M."/>
            <person name="Ghai R."/>
            <person name="Kavagutti S V."/>
        </authorList>
    </citation>
    <scope>NUCLEOTIDE SEQUENCE</scope>
</reference>
<organism evidence="1">
    <name type="scientific">freshwater metagenome</name>
    <dbReference type="NCBI Taxonomy" id="449393"/>
    <lineage>
        <taxon>unclassified sequences</taxon>
        <taxon>metagenomes</taxon>
        <taxon>ecological metagenomes</taxon>
    </lineage>
</organism>
<protein>
    <submittedName>
        <fullName evidence="1">Unannotated protein</fullName>
    </submittedName>
</protein>
<sequence>MRLHPALFFGVLNVHVFNTDGAAICIAQNMQQLTQSHAVCARHSASEKFAIQVPNCQSISCWIKFNWQFGLFPMQRINICDEMTTHTMNTDQGGNLHLLIKHCLFMIQWVDVSTPLHGLIRHTHALKYCLIKTVLTQQQFMHPLQEESTLGALNNSVVIGAGDRHDLRDTQSS</sequence>
<gene>
    <name evidence="1" type="ORF">UFOPK1820_01171</name>
</gene>
<accession>A0A6J6H4F6</accession>
<evidence type="ECO:0000313" key="1">
    <source>
        <dbReference type="EMBL" id="CAB4607976.1"/>
    </source>
</evidence>